<evidence type="ECO:0000256" key="1">
    <source>
        <dbReference type="ARBA" id="ARBA00011518"/>
    </source>
</evidence>
<evidence type="ECO:0000256" key="2">
    <source>
        <dbReference type="ARBA" id="ARBA00022737"/>
    </source>
</evidence>
<comment type="caution">
    <text evidence="7">The sequence shown here is derived from an EMBL/GenBank/DDBJ whole genome shotgun (WGS) entry which is preliminary data.</text>
</comment>
<feature type="compositionally biased region" description="Low complexity" evidence="4">
    <location>
        <begin position="386"/>
        <end position="398"/>
    </location>
</feature>
<name>A0A8S1HAY7_9PELO</name>
<evidence type="ECO:0000313" key="7">
    <source>
        <dbReference type="EMBL" id="CAD6192614.1"/>
    </source>
</evidence>
<keyword evidence="8" id="KW-1185">Reference proteome</keyword>
<feature type="transmembrane region" description="Helical" evidence="5">
    <location>
        <begin position="193"/>
        <end position="216"/>
    </location>
</feature>
<dbReference type="PANTHER" id="PTHR24637">
    <property type="entry name" value="COLLAGEN"/>
    <property type="match status" value="1"/>
</dbReference>
<feature type="region of interest" description="Disordered" evidence="4">
    <location>
        <begin position="314"/>
        <end position="586"/>
    </location>
</feature>
<feature type="domain" description="Nematode cuticle collagen N-terminal" evidence="6">
    <location>
        <begin position="194"/>
        <end position="244"/>
    </location>
</feature>
<keyword evidence="5" id="KW-1133">Transmembrane helix</keyword>
<dbReference type="InterPro" id="IPR002486">
    <property type="entry name" value="Col_cuticle_N"/>
</dbReference>
<organism evidence="7 8">
    <name type="scientific">Caenorhabditis auriculariae</name>
    <dbReference type="NCBI Taxonomy" id="2777116"/>
    <lineage>
        <taxon>Eukaryota</taxon>
        <taxon>Metazoa</taxon>
        <taxon>Ecdysozoa</taxon>
        <taxon>Nematoda</taxon>
        <taxon>Chromadorea</taxon>
        <taxon>Rhabditida</taxon>
        <taxon>Rhabditina</taxon>
        <taxon>Rhabditomorpha</taxon>
        <taxon>Rhabditoidea</taxon>
        <taxon>Rhabditidae</taxon>
        <taxon>Peloderinae</taxon>
        <taxon>Caenorhabditis</taxon>
    </lineage>
</organism>
<keyword evidence="3" id="KW-1015">Disulfide bond</keyword>
<dbReference type="GO" id="GO:0042302">
    <property type="term" value="F:structural constituent of cuticle"/>
    <property type="evidence" value="ECO:0007669"/>
    <property type="project" value="InterPro"/>
</dbReference>
<gene>
    <name evidence="7" type="ORF">CAUJ_LOCUS8533</name>
</gene>
<evidence type="ECO:0000259" key="6">
    <source>
        <dbReference type="SMART" id="SM01088"/>
    </source>
</evidence>
<dbReference type="Pfam" id="PF01484">
    <property type="entry name" value="Col_cuticle_N"/>
    <property type="match status" value="1"/>
</dbReference>
<keyword evidence="5" id="KW-0812">Transmembrane</keyword>
<dbReference type="OrthoDB" id="5836468at2759"/>
<dbReference type="AlphaFoldDB" id="A0A8S1HAY7"/>
<dbReference type="PANTHER" id="PTHR24637:SF420">
    <property type="entry name" value="NEMATODE CUTICLE COLLAGEN N-TERMINAL DOMAIN-CONTAINING PROTEIN"/>
    <property type="match status" value="1"/>
</dbReference>
<comment type="subunit">
    <text evidence="1">Collagen polypeptide chains are complexed within the cuticle by disulfide bonds and other types of covalent cross-links.</text>
</comment>
<feature type="compositionally biased region" description="Pro residues" evidence="4">
    <location>
        <begin position="322"/>
        <end position="331"/>
    </location>
</feature>
<keyword evidence="2" id="KW-0677">Repeat</keyword>
<dbReference type="Proteomes" id="UP000835052">
    <property type="component" value="Unassembled WGS sequence"/>
</dbReference>
<reference evidence="7" key="1">
    <citation type="submission" date="2020-10" db="EMBL/GenBank/DDBJ databases">
        <authorList>
            <person name="Kikuchi T."/>
        </authorList>
    </citation>
    <scope>NUCLEOTIDE SEQUENCE</scope>
    <source>
        <strain evidence="7">NKZ352</strain>
    </source>
</reference>
<keyword evidence="5" id="KW-0472">Membrane</keyword>
<accession>A0A8S1HAY7</accession>
<evidence type="ECO:0000313" key="8">
    <source>
        <dbReference type="Proteomes" id="UP000835052"/>
    </source>
</evidence>
<evidence type="ECO:0000256" key="5">
    <source>
        <dbReference type="SAM" id="Phobius"/>
    </source>
</evidence>
<evidence type="ECO:0000256" key="4">
    <source>
        <dbReference type="SAM" id="MobiDB-lite"/>
    </source>
</evidence>
<feature type="compositionally biased region" description="Low complexity" evidence="4">
    <location>
        <begin position="509"/>
        <end position="525"/>
    </location>
</feature>
<feature type="compositionally biased region" description="Low complexity" evidence="4">
    <location>
        <begin position="576"/>
        <end position="586"/>
    </location>
</feature>
<dbReference type="SMART" id="SM01088">
    <property type="entry name" value="Col_cuticle_N"/>
    <property type="match status" value="1"/>
</dbReference>
<evidence type="ECO:0000256" key="3">
    <source>
        <dbReference type="ARBA" id="ARBA00023157"/>
    </source>
</evidence>
<proteinExistence type="predicted"/>
<dbReference type="Pfam" id="PF01391">
    <property type="entry name" value="Collagen"/>
    <property type="match status" value="1"/>
</dbReference>
<dbReference type="InterPro" id="IPR008160">
    <property type="entry name" value="Collagen"/>
</dbReference>
<protein>
    <recommendedName>
        <fullName evidence="6">Nematode cuticle collagen N-terminal domain-containing protein</fullName>
    </recommendedName>
</protein>
<feature type="region of interest" description="Disordered" evidence="4">
    <location>
        <begin position="270"/>
        <end position="301"/>
    </location>
</feature>
<dbReference type="EMBL" id="CAJGYM010000028">
    <property type="protein sequence ID" value="CAD6192614.1"/>
    <property type="molecule type" value="Genomic_DNA"/>
</dbReference>
<sequence>MEVISDRKEERNKSQLWNPVHRANVSYGDPASRGEDHSVPGFSLITCPFRSVTDACVATVTTTTTAPCCPMLSVSALPRRSPSVATFQQCSILRRISSTCPVDGFIMCDAAPDTNPSTIQIEIFDSAGNVIRTFSAAGTSVTGKVICVNGVWRVPVSAGSATTAIISQVSCSQSNSVGADRGYIAQKMGFRKVLVTSTVASTMSLLIVVVALPMSFIRIQRVNTEMLAQLHNCQKDSNDIWRQMTHEVSRGKRSYGSGVSSPRLPLGKCCSCQQGKPGPPGPRGTAGEPGQDGMIGVNGRNGIEGKYVTAAESNEPACQKCPPAPPGPPGHPGRKGPRGNSGNAGTAGTPGVPGRDGPPGPTGVRGPPGEIGMQGPNGDPGKVLNGAPQGPAGKPGKVGPRGKLGHTGRDGRPGIEGVAGPRGSQGERGSRGARGPPGPPGPDGPLGRKGSCSHCPVGREAPSQEPNVGYPADEDNESSTSPYQPSPPSPTAEEGYDARSEQRPSTTPSAPAHHQSQVASAQQHSEQPTDEEEPRVDPNYLEAETPKTINYPDTVAQPSHKHSGDVYNGAEESEMRLSSSSRASTPLSSSASLFVRSRRPSLAHPLSDHGLARFKPNRDTTFKSWAVATERTQSAENGTLFRRREPERRLSFSRLHPQDPVRMHVDGATPSDRDTAAGAKDVILWSSALVNFLYVLYFISCKVVGEDD</sequence>